<organism evidence="2 3">
    <name type="scientific">Tribonema minus</name>
    <dbReference type="NCBI Taxonomy" id="303371"/>
    <lineage>
        <taxon>Eukaryota</taxon>
        <taxon>Sar</taxon>
        <taxon>Stramenopiles</taxon>
        <taxon>Ochrophyta</taxon>
        <taxon>PX clade</taxon>
        <taxon>Xanthophyceae</taxon>
        <taxon>Tribonematales</taxon>
        <taxon>Tribonemataceae</taxon>
        <taxon>Tribonema</taxon>
    </lineage>
</organism>
<dbReference type="EMBL" id="JAFCMP010000037">
    <property type="protein sequence ID" value="KAG5190230.1"/>
    <property type="molecule type" value="Genomic_DNA"/>
</dbReference>
<dbReference type="Proteomes" id="UP000664859">
    <property type="component" value="Unassembled WGS sequence"/>
</dbReference>
<evidence type="ECO:0000256" key="1">
    <source>
        <dbReference type="SAM" id="MobiDB-lite"/>
    </source>
</evidence>
<keyword evidence="3" id="KW-1185">Reference proteome</keyword>
<feature type="region of interest" description="Disordered" evidence="1">
    <location>
        <begin position="126"/>
        <end position="153"/>
    </location>
</feature>
<comment type="caution">
    <text evidence="2">The sequence shown here is derived from an EMBL/GenBank/DDBJ whole genome shotgun (WGS) entry which is preliminary data.</text>
</comment>
<name>A0A835ZAU6_9STRA</name>
<proteinExistence type="predicted"/>
<evidence type="ECO:0000313" key="2">
    <source>
        <dbReference type="EMBL" id="KAG5190230.1"/>
    </source>
</evidence>
<reference evidence="2" key="1">
    <citation type="submission" date="2021-02" db="EMBL/GenBank/DDBJ databases">
        <title>First Annotated Genome of the Yellow-green Alga Tribonema minus.</title>
        <authorList>
            <person name="Mahan K.M."/>
        </authorList>
    </citation>
    <scope>NUCLEOTIDE SEQUENCE</scope>
    <source>
        <strain evidence="2">UTEX B ZZ1240</strain>
    </source>
</reference>
<accession>A0A835ZAU6</accession>
<protein>
    <submittedName>
        <fullName evidence="2">Uncharacterized protein</fullName>
    </submittedName>
</protein>
<evidence type="ECO:0000313" key="3">
    <source>
        <dbReference type="Proteomes" id="UP000664859"/>
    </source>
</evidence>
<feature type="region of interest" description="Disordered" evidence="1">
    <location>
        <begin position="184"/>
        <end position="211"/>
    </location>
</feature>
<gene>
    <name evidence="2" type="ORF">JKP88DRAFT_266993</name>
</gene>
<dbReference type="AlphaFoldDB" id="A0A835ZAU6"/>
<sequence length="325" mass="32091">MGWKMQYNDATLSALGASLSGCIIDALRRHSGDPAVVQQCWSVTSILADCADNKTRLGELDACALLIGTMRQHLAHDLTISAAMDAAQELAYQCRGNVERFHAAGVQHKAFFALAATLAPVTRFSRAPPASASSSAGGSGGAEAAAANPESAADFTPRQRALLWRLSAELNIAPELAEAIAGPRPPAAAAAHAGHPAAAQQQPAPAAAQAVPPAGAAAGQAVTGTLPAAAAAASQVFAGVAAATAVPAAAAVPPSAAAPQGGSDAMEVVQEATAAAAAAAAAAPAVSGPPRLVVGAGGDLTLVADVLRRQLPTPSLRDTLVGEDV</sequence>
<feature type="compositionally biased region" description="Low complexity" evidence="1">
    <location>
        <begin position="127"/>
        <end position="153"/>
    </location>
</feature>
<dbReference type="PROSITE" id="PS51257">
    <property type="entry name" value="PROKAR_LIPOPROTEIN"/>
    <property type="match status" value="1"/>
</dbReference>